<protein>
    <recommendedName>
        <fullName evidence="19">Protein kinase domain-containing protein</fullName>
    </recommendedName>
</protein>
<keyword evidence="11 16" id="KW-0067">ATP-binding</keyword>
<evidence type="ECO:0000256" key="8">
    <source>
        <dbReference type="ARBA" id="ARBA00022737"/>
    </source>
</evidence>
<dbReference type="SUPFAM" id="SSF56112">
    <property type="entry name" value="Protein kinase-like (PK-like)"/>
    <property type="match status" value="1"/>
</dbReference>
<keyword evidence="3" id="KW-0597">Phosphoprotein</keyword>
<evidence type="ECO:0000256" key="18">
    <source>
        <dbReference type="SAM" id="SignalP"/>
    </source>
</evidence>
<dbReference type="InterPro" id="IPR032675">
    <property type="entry name" value="LRR_dom_sf"/>
</dbReference>
<dbReference type="PROSITE" id="PS00107">
    <property type="entry name" value="PROTEIN_KINASE_ATP"/>
    <property type="match status" value="1"/>
</dbReference>
<keyword evidence="12 17" id="KW-1133">Transmembrane helix</keyword>
<evidence type="ECO:0000256" key="9">
    <source>
        <dbReference type="ARBA" id="ARBA00022741"/>
    </source>
</evidence>
<dbReference type="PROSITE" id="PS50011">
    <property type="entry name" value="PROTEIN_KINASE_DOM"/>
    <property type="match status" value="1"/>
</dbReference>
<feature type="signal peptide" evidence="18">
    <location>
        <begin position="1"/>
        <end position="25"/>
    </location>
</feature>
<keyword evidence="6 17" id="KW-0812">Transmembrane</keyword>
<evidence type="ECO:0000256" key="3">
    <source>
        <dbReference type="ARBA" id="ARBA00022553"/>
    </source>
</evidence>
<feature type="chain" id="PRO_5042866791" description="Protein kinase domain-containing protein" evidence="18">
    <location>
        <begin position="26"/>
        <end position="604"/>
    </location>
</feature>
<evidence type="ECO:0000256" key="15">
    <source>
        <dbReference type="ARBA" id="ARBA00023180"/>
    </source>
</evidence>
<dbReference type="GO" id="GO:0004674">
    <property type="term" value="F:protein serine/threonine kinase activity"/>
    <property type="evidence" value="ECO:0007669"/>
    <property type="project" value="UniProtKB-KW"/>
</dbReference>
<dbReference type="AlphaFoldDB" id="A0AAN7LJD8"/>
<dbReference type="Gene3D" id="3.80.10.10">
    <property type="entry name" value="Ribonuclease Inhibitor"/>
    <property type="match status" value="1"/>
</dbReference>
<comment type="subcellular location">
    <subcellularLocation>
        <location evidence="1">Membrane</location>
        <topology evidence="1">Single-pass type I membrane protein</topology>
    </subcellularLocation>
</comment>
<evidence type="ECO:0000256" key="17">
    <source>
        <dbReference type="SAM" id="Phobius"/>
    </source>
</evidence>
<dbReference type="InterPro" id="IPR050647">
    <property type="entry name" value="Plant_LRR-RLKs"/>
</dbReference>
<evidence type="ECO:0000256" key="1">
    <source>
        <dbReference type="ARBA" id="ARBA00004479"/>
    </source>
</evidence>
<dbReference type="Proteomes" id="UP001346149">
    <property type="component" value="Unassembled WGS sequence"/>
</dbReference>
<accession>A0AAN7LJD8</accession>
<keyword evidence="4" id="KW-0433">Leucine-rich repeat</keyword>
<dbReference type="GO" id="GO:0016020">
    <property type="term" value="C:membrane"/>
    <property type="evidence" value="ECO:0007669"/>
    <property type="project" value="UniProtKB-SubCell"/>
</dbReference>
<feature type="domain" description="Protein kinase" evidence="19">
    <location>
        <begin position="313"/>
        <end position="589"/>
    </location>
</feature>
<evidence type="ECO:0000256" key="12">
    <source>
        <dbReference type="ARBA" id="ARBA00022989"/>
    </source>
</evidence>
<feature type="transmembrane region" description="Helical" evidence="17">
    <location>
        <begin position="243"/>
        <end position="268"/>
    </location>
</feature>
<evidence type="ECO:0000256" key="13">
    <source>
        <dbReference type="ARBA" id="ARBA00023136"/>
    </source>
</evidence>
<dbReference type="InterPro" id="IPR013210">
    <property type="entry name" value="LRR_N_plant-typ"/>
</dbReference>
<keyword evidence="9 16" id="KW-0547">Nucleotide-binding</keyword>
<comment type="caution">
    <text evidence="20">The sequence shown here is derived from an EMBL/GenBank/DDBJ whole genome shotgun (WGS) entry which is preliminary data.</text>
</comment>
<dbReference type="PANTHER" id="PTHR48056">
    <property type="entry name" value="LRR RECEPTOR-LIKE SERINE/THREONINE-PROTEIN KINASE-RELATED"/>
    <property type="match status" value="1"/>
</dbReference>
<evidence type="ECO:0000256" key="10">
    <source>
        <dbReference type="ARBA" id="ARBA00022777"/>
    </source>
</evidence>
<proteinExistence type="predicted"/>
<dbReference type="InterPro" id="IPR000719">
    <property type="entry name" value="Prot_kinase_dom"/>
</dbReference>
<dbReference type="InterPro" id="IPR017441">
    <property type="entry name" value="Protein_kinase_ATP_BS"/>
</dbReference>
<keyword evidence="13 17" id="KW-0472">Membrane</keyword>
<keyword evidence="8" id="KW-0677">Repeat</keyword>
<keyword evidence="5" id="KW-0808">Transferase</keyword>
<keyword evidence="7 18" id="KW-0732">Signal</keyword>
<evidence type="ECO:0000256" key="11">
    <source>
        <dbReference type="ARBA" id="ARBA00022840"/>
    </source>
</evidence>
<dbReference type="EMBL" id="JAXQNO010000016">
    <property type="protein sequence ID" value="KAK4781821.1"/>
    <property type="molecule type" value="Genomic_DNA"/>
</dbReference>
<dbReference type="InterPro" id="IPR001611">
    <property type="entry name" value="Leu-rich_rpt"/>
</dbReference>
<dbReference type="Pfam" id="PF13855">
    <property type="entry name" value="LRR_8"/>
    <property type="match status" value="1"/>
</dbReference>
<dbReference type="GO" id="GO:0005524">
    <property type="term" value="F:ATP binding"/>
    <property type="evidence" value="ECO:0007669"/>
    <property type="project" value="UniProtKB-UniRule"/>
</dbReference>
<keyword evidence="2" id="KW-0723">Serine/threonine-protein kinase</keyword>
<gene>
    <name evidence="20" type="ORF">SAY86_015923</name>
</gene>
<keyword evidence="14" id="KW-0675">Receptor</keyword>
<sequence length="604" mass="65832">MKLGFPVWAFSAILAAALLSCAVLALTPDGIALLELKSTLNDTKNALSNWQFLDDSPCKWTGISCHPEDQTVLSISLPYMQLGGIISPSIGKLSRLQRLALHQNSLHGAIPNEITKCTELRALYLRGNYLQGGIPSAIGNLSHLTVMDLSSNSLKGAIPSSIGRLTRLSHLNLSTNFFSGEIPDVGVLSTFGLSSFVGNFDLCGQQVQKPCRTSMGFPVVLPHASSDEAAVPAKRSSHYLKGAVIGAMTAMGLALVILLGFLWICLVVKKERAAKRYTEVKKQANSEPTAKLITFHGDMPYPSSEIIEKLESLENEDVVGSGGFGTVYRMVMNDCGTFAVKKLDRSREGSADQVLERELEILGSIKHINLVNLRGYCRLPTSELLIYDYLAMGSLDDLLQNDEGKDCTLNWSTRLKIALGSACGLAYLHHDCSPKIVHRNIKSSNILLDENFDPHVSDFGLGKLLVDEDAHVTTVVAGTFGYLAPEYLQSGIATEKSDVYSFGVLLLELVTGKRPTDPCFAKKGLNVVGWMNTLLQENRLEDIVDERCTDADPETVEAVLDIAAKCTDANPDERPSMNQVLQLLEQEVISPCASDFYESHSDYS</sequence>
<evidence type="ECO:0000256" key="5">
    <source>
        <dbReference type="ARBA" id="ARBA00022679"/>
    </source>
</evidence>
<organism evidence="20 21">
    <name type="scientific">Trapa natans</name>
    <name type="common">Water chestnut</name>
    <dbReference type="NCBI Taxonomy" id="22666"/>
    <lineage>
        <taxon>Eukaryota</taxon>
        <taxon>Viridiplantae</taxon>
        <taxon>Streptophyta</taxon>
        <taxon>Embryophyta</taxon>
        <taxon>Tracheophyta</taxon>
        <taxon>Spermatophyta</taxon>
        <taxon>Magnoliopsida</taxon>
        <taxon>eudicotyledons</taxon>
        <taxon>Gunneridae</taxon>
        <taxon>Pentapetalae</taxon>
        <taxon>rosids</taxon>
        <taxon>malvids</taxon>
        <taxon>Myrtales</taxon>
        <taxon>Lythraceae</taxon>
        <taxon>Trapa</taxon>
    </lineage>
</organism>
<name>A0AAN7LJD8_TRANT</name>
<dbReference type="Gene3D" id="3.30.200.20">
    <property type="entry name" value="Phosphorylase Kinase, domain 1"/>
    <property type="match status" value="1"/>
</dbReference>
<evidence type="ECO:0000256" key="2">
    <source>
        <dbReference type="ARBA" id="ARBA00022527"/>
    </source>
</evidence>
<dbReference type="InterPro" id="IPR011009">
    <property type="entry name" value="Kinase-like_dom_sf"/>
</dbReference>
<evidence type="ECO:0000256" key="16">
    <source>
        <dbReference type="PROSITE-ProRule" id="PRU10141"/>
    </source>
</evidence>
<evidence type="ECO:0000313" key="21">
    <source>
        <dbReference type="Proteomes" id="UP001346149"/>
    </source>
</evidence>
<evidence type="ECO:0000259" key="19">
    <source>
        <dbReference type="PROSITE" id="PS50011"/>
    </source>
</evidence>
<dbReference type="PANTHER" id="PTHR48056:SF66">
    <property type="entry name" value="LRR RECEPTOR-LIKE SERINE_THREONINE-PROTEIN KINASE FEI 2"/>
    <property type="match status" value="1"/>
</dbReference>
<evidence type="ECO:0000256" key="7">
    <source>
        <dbReference type="ARBA" id="ARBA00022729"/>
    </source>
</evidence>
<evidence type="ECO:0000313" key="20">
    <source>
        <dbReference type="EMBL" id="KAK4781821.1"/>
    </source>
</evidence>
<dbReference type="Pfam" id="PF00069">
    <property type="entry name" value="Pkinase"/>
    <property type="match status" value="1"/>
</dbReference>
<dbReference type="Pfam" id="PF08263">
    <property type="entry name" value="LRRNT_2"/>
    <property type="match status" value="1"/>
</dbReference>
<keyword evidence="10" id="KW-0418">Kinase</keyword>
<evidence type="ECO:0000256" key="6">
    <source>
        <dbReference type="ARBA" id="ARBA00022692"/>
    </source>
</evidence>
<dbReference type="Gene3D" id="1.10.510.10">
    <property type="entry name" value="Transferase(Phosphotransferase) domain 1"/>
    <property type="match status" value="1"/>
</dbReference>
<keyword evidence="15" id="KW-0325">Glycoprotein</keyword>
<dbReference type="PROSITE" id="PS51257">
    <property type="entry name" value="PROKAR_LIPOPROTEIN"/>
    <property type="match status" value="1"/>
</dbReference>
<reference evidence="20 21" key="1">
    <citation type="journal article" date="2023" name="Hortic Res">
        <title>Pangenome of water caltrop reveals structural variations and asymmetric subgenome divergence after allopolyploidization.</title>
        <authorList>
            <person name="Zhang X."/>
            <person name="Chen Y."/>
            <person name="Wang L."/>
            <person name="Yuan Y."/>
            <person name="Fang M."/>
            <person name="Shi L."/>
            <person name="Lu R."/>
            <person name="Comes H.P."/>
            <person name="Ma Y."/>
            <person name="Chen Y."/>
            <person name="Huang G."/>
            <person name="Zhou Y."/>
            <person name="Zheng Z."/>
            <person name="Qiu Y."/>
        </authorList>
    </citation>
    <scope>NUCLEOTIDE SEQUENCE [LARGE SCALE GENOMIC DNA]</scope>
    <source>
        <strain evidence="20">F231</strain>
    </source>
</reference>
<dbReference type="SUPFAM" id="SSF52058">
    <property type="entry name" value="L domain-like"/>
    <property type="match status" value="1"/>
</dbReference>
<feature type="binding site" evidence="16">
    <location>
        <position position="342"/>
    </location>
    <ligand>
        <name>ATP</name>
        <dbReference type="ChEBI" id="CHEBI:30616"/>
    </ligand>
</feature>
<dbReference type="FunFam" id="1.10.510.10:FF:000146">
    <property type="entry name" value="LRR receptor-like serine/threonine-protein kinase IOS1"/>
    <property type="match status" value="1"/>
</dbReference>
<keyword evidence="21" id="KW-1185">Reference proteome</keyword>
<dbReference type="FunFam" id="3.80.10.10:FF:000101">
    <property type="entry name" value="LRR receptor-like serine/threonine-protein kinase ERECTA"/>
    <property type="match status" value="1"/>
</dbReference>
<evidence type="ECO:0000256" key="4">
    <source>
        <dbReference type="ARBA" id="ARBA00022614"/>
    </source>
</evidence>
<evidence type="ECO:0000256" key="14">
    <source>
        <dbReference type="ARBA" id="ARBA00023170"/>
    </source>
</evidence>